<dbReference type="RefSeq" id="WP_044758485.1">
    <property type="nucleotide sequence ID" value="NZ_CEEJ01000012.1"/>
</dbReference>
<dbReference type="Proteomes" id="UP000072083">
    <property type="component" value="Unassembled WGS sequence"/>
</dbReference>
<organism evidence="1 2">
    <name type="scientific">Streptococcus suis</name>
    <dbReference type="NCBI Taxonomy" id="1307"/>
    <lineage>
        <taxon>Bacteria</taxon>
        <taxon>Bacillati</taxon>
        <taxon>Bacillota</taxon>
        <taxon>Bacilli</taxon>
        <taxon>Lactobacillales</taxon>
        <taxon>Streptococcaceae</taxon>
        <taxon>Streptococcus</taxon>
    </lineage>
</organism>
<name>A0A0Z8X6C2_STRSU</name>
<dbReference type="AlphaFoldDB" id="A0A0Z8X6C2"/>
<accession>A0A0Z8X6C2</accession>
<reference evidence="1 2" key="1">
    <citation type="submission" date="2016-02" db="EMBL/GenBank/DDBJ databases">
        <authorList>
            <consortium name="Pathogen Informatics"/>
        </authorList>
    </citation>
    <scope>NUCLEOTIDE SEQUENCE [LARGE SCALE GENOMIC DNA]</scope>
    <source>
        <strain evidence="1 2">LSS44</strain>
    </source>
</reference>
<evidence type="ECO:0000313" key="1">
    <source>
        <dbReference type="EMBL" id="CYV15034.1"/>
    </source>
</evidence>
<proteinExistence type="predicted"/>
<protein>
    <submittedName>
        <fullName evidence="1">Uncharacterized protein</fullName>
    </submittedName>
</protein>
<evidence type="ECO:0000313" key="2">
    <source>
        <dbReference type="Proteomes" id="UP000072083"/>
    </source>
</evidence>
<gene>
    <name evidence="1" type="ORF">ERS132406_01821</name>
</gene>
<dbReference type="EMBL" id="FIGZ01000023">
    <property type="protein sequence ID" value="CYV15034.1"/>
    <property type="molecule type" value="Genomic_DNA"/>
</dbReference>
<sequence>MEYKTLQLTFEDFGDGKGLQLKSEELATTIDLENSETVDLKKFFDSVFEYIIENERVVQFELQNNTVKVLYQQVAEDFVSQINGEIKASEANFYEIINLKQEVS</sequence>